<dbReference type="GO" id="GO:0016020">
    <property type="term" value="C:membrane"/>
    <property type="evidence" value="ECO:0007669"/>
    <property type="project" value="UniProtKB-SubCell"/>
</dbReference>
<dbReference type="STRING" id="576137.A0A1L7XB40"/>
<protein>
    <recommendedName>
        <fullName evidence="7">Rhodopsin domain-containing protein</fullName>
    </recommendedName>
</protein>
<keyword evidence="3 6" id="KW-1133">Transmembrane helix</keyword>
<dbReference type="PANTHER" id="PTHR33048">
    <property type="entry name" value="PTH11-LIKE INTEGRAL MEMBRANE PROTEIN (AFU_ORTHOLOGUE AFUA_5G11245)"/>
    <property type="match status" value="1"/>
</dbReference>
<feature type="domain" description="Rhodopsin" evidence="7">
    <location>
        <begin position="90"/>
        <end position="256"/>
    </location>
</feature>
<evidence type="ECO:0000259" key="7">
    <source>
        <dbReference type="Pfam" id="PF20684"/>
    </source>
</evidence>
<reference evidence="8 9" key="1">
    <citation type="submission" date="2016-03" db="EMBL/GenBank/DDBJ databases">
        <authorList>
            <person name="Ploux O."/>
        </authorList>
    </citation>
    <scope>NUCLEOTIDE SEQUENCE [LARGE SCALE GENOMIC DNA]</scope>
    <source>
        <strain evidence="8 9">UAMH 11012</strain>
    </source>
</reference>
<organism evidence="8 9">
    <name type="scientific">Phialocephala subalpina</name>
    <dbReference type="NCBI Taxonomy" id="576137"/>
    <lineage>
        <taxon>Eukaryota</taxon>
        <taxon>Fungi</taxon>
        <taxon>Dikarya</taxon>
        <taxon>Ascomycota</taxon>
        <taxon>Pezizomycotina</taxon>
        <taxon>Leotiomycetes</taxon>
        <taxon>Helotiales</taxon>
        <taxon>Mollisiaceae</taxon>
        <taxon>Phialocephala</taxon>
        <taxon>Phialocephala fortinii species complex</taxon>
    </lineage>
</organism>
<gene>
    <name evidence="8" type="ORF">PAC_12094</name>
</gene>
<evidence type="ECO:0000256" key="1">
    <source>
        <dbReference type="ARBA" id="ARBA00004141"/>
    </source>
</evidence>
<evidence type="ECO:0000256" key="5">
    <source>
        <dbReference type="ARBA" id="ARBA00038359"/>
    </source>
</evidence>
<dbReference type="InterPro" id="IPR049326">
    <property type="entry name" value="Rhodopsin_dom_fungi"/>
</dbReference>
<feature type="transmembrane region" description="Helical" evidence="6">
    <location>
        <begin position="95"/>
        <end position="116"/>
    </location>
</feature>
<dbReference type="OrthoDB" id="5429740at2759"/>
<evidence type="ECO:0000256" key="4">
    <source>
        <dbReference type="ARBA" id="ARBA00023136"/>
    </source>
</evidence>
<comment type="subcellular location">
    <subcellularLocation>
        <location evidence="1">Membrane</location>
        <topology evidence="1">Multi-pass membrane protein</topology>
    </subcellularLocation>
</comment>
<evidence type="ECO:0000256" key="6">
    <source>
        <dbReference type="SAM" id="Phobius"/>
    </source>
</evidence>
<keyword evidence="2 6" id="KW-0812">Transmembrane</keyword>
<evidence type="ECO:0000256" key="3">
    <source>
        <dbReference type="ARBA" id="ARBA00022989"/>
    </source>
</evidence>
<feature type="transmembrane region" description="Helical" evidence="6">
    <location>
        <begin position="193"/>
        <end position="215"/>
    </location>
</feature>
<feature type="transmembrane region" description="Helical" evidence="6">
    <location>
        <begin position="161"/>
        <end position="187"/>
    </location>
</feature>
<dbReference type="InterPro" id="IPR052337">
    <property type="entry name" value="SAT4-like"/>
</dbReference>
<dbReference type="AlphaFoldDB" id="A0A1L7XB40"/>
<proteinExistence type="inferred from homology"/>
<dbReference type="PANTHER" id="PTHR33048:SF165">
    <property type="entry name" value="INTEGRAL MEMBRANE PROTEIN"/>
    <property type="match status" value="1"/>
</dbReference>
<name>A0A1L7XB40_9HELO</name>
<keyword evidence="9" id="KW-1185">Reference proteome</keyword>
<dbReference type="Proteomes" id="UP000184330">
    <property type="component" value="Unassembled WGS sequence"/>
</dbReference>
<feature type="transmembrane region" description="Helical" evidence="6">
    <location>
        <begin position="50"/>
        <end position="69"/>
    </location>
</feature>
<evidence type="ECO:0000313" key="8">
    <source>
        <dbReference type="EMBL" id="CZR62197.1"/>
    </source>
</evidence>
<dbReference type="EMBL" id="FJOG01000020">
    <property type="protein sequence ID" value="CZR62197.1"/>
    <property type="molecule type" value="Genomic_DNA"/>
</dbReference>
<evidence type="ECO:0000313" key="9">
    <source>
        <dbReference type="Proteomes" id="UP000184330"/>
    </source>
</evidence>
<evidence type="ECO:0000256" key="2">
    <source>
        <dbReference type="ARBA" id="ARBA00022692"/>
    </source>
</evidence>
<accession>A0A1L7XB40</accession>
<comment type="similarity">
    <text evidence="5">Belongs to the SAT4 family.</text>
</comment>
<dbReference type="Pfam" id="PF20684">
    <property type="entry name" value="Fung_rhodopsin"/>
    <property type="match status" value="1"/>
</dbReference>
<sequence length="353" mass="39181">MLSPHVADLGPAVIAATWSENAAGTVLMGMRIYTNAFIIRDGPGTSDLDFCSIILLATIFLTISVEYGLGVHLEDLLALDPELIIRASTASKRKWVLWVLVASNVIVNIIIIPIVWTQCSPTAKIWDNSLEGNCDGRERNKLYGFFQGSKKQNSRTGMQKAIIDNVGAGFGAFLDLTLALYPVIIFWNLQLRLHVKIGLMVPFGFGIVAAVCAIIKTTKLSRLTATSDITFQLANLNIWASAEMWVVFIPTVRPIFVKMFNIVTSSNNRSFATGRGYTAQDDSTNISRAWAYSQNRKDTSKVTTIATKNDSEENILGQEGIMMTRESNHFEGSSLERSRKDQDVWKTRFDDQV</sequence>
<keyword evidence="4 6" id="KW-0472">Membrane</keyword>